<proteinExistence type="predicted"/>
<dbReference type="OrthoDB" id="123165at2759"/>
<feature type="region of interest" description="Disordered" evidence="1">
    <location>
        <begin position="1"/>
        <end position="54"/>
    </location>
</feature>
<keyword evidence="3" id="KW-1185">Reference proteome</keyword>
<name>A0A8K1FJ08_PYTOL</name>
<feature type="compositionally biased region" description="Acidic residues" evidence="1">
    <location>
        <begin position="75"/>
        <end position="104"/>
    </location>
</feature>
<evidence type="ECO:0000313" key="3">
    <source>
        <dbReference type="Proteomes" id="UP000794436"/>
    </source>
</evidence>
<feature type="compositionally biased region" description="Basic residues" evidence="1">
    <location>
        <begin position="1"/>
        <end position="24"/>
    </location>
</feature>
<evidence type="ECO:0000256" key="1">
    <source>
        <dbReference type="SAM" id="MobiDB-lite"/>
    </source>
</evidence>
<sequence>MSSSFKQKKLKTLATRKKTRKRKMQLGMTHEDESGRLFQPPSRRDPRWKKPTAEDLVGDFVRAKKKQKVALLSGSEDDEDDEEEEFPEVAVEESEASADEEEASSDQLNLPKPVLRLCKTMEECVKRAVTAHKEIRREDGRQKAKVLVLADTRSVFKALKLGLGVKAEPVKSKSKFGVRSEKKTVMAYRHIGPLKTPMDKFKDANKDVLNDFKVGKVPTLLAEDLSYYPYSNLALQHLVLVAKSAQSAINLDRAILADLNVQVFVVEDANSAQHAVARSHLEQAFTLVE</sequence>
<gene>
    <name evidence="2" type="ORF">Poli38472_005242</name>
</gene>
<feature type="region of interest" description="Disordered" evidence="1">
    <location>
        <begin position="70"/>
        <end position="108"/>
    </location>
</feature>
<organism evidence="2 3">
    <name type="scientific">Pythium oligandrum</name>
    <name type="common">Mycoparasitic fungus</name>
    <dbReference type="NCBI Taxonomy" id="41045"/>
    <lineage>
        <taxon>Eukaryota</taxon>
        <taxon>Sar</taxon>
        <taxon>Stramenopiles</taxon>
        <taxon>Oomycota</taxon>
        <taxon>Peronosporomycetes</taxon>
        <taxon>Pythiales</taxon>
        <taxon>Pythiaceae</taxon>
        <taxon>Pythium</taxon>
    </lineage>
</organism>
<evidence type="ECO:0000313" key="2">
    <source>
        <dbReference type="EMBL" id="TMW62624.1"/>
    </source>
</evidence>
<dbReference type="AlphaFoldDB" id="A0A8K1FJ08"/>
<dbReference type="EMBL" id="SPLM01000073">
    <property type="protein sequence ID" value="TMW62624.1"/>
    <property type="molecule type" value="Genomic_DNA"/>
</dbReference>
<reference evidence="2" key="1">
    <citation type="submission" date="2019-03" db="EMBL/GenBank/DDBJ databases">
        <title>Long read genome sequence of the mycoparasitic Pythium oligandrum ATCC 38472 isolated from sugarbeet rhizosphere.</title>
        <authorList>
            <person name="Gaulin E."/>
        </authorList>
    </citation>
    <scope>NUCLEOTIDE SEQUENCE</scope>
    <source>
        <strain evidence="2">ATCC 38472_TT</strain>
    </source>
</reference>
<comment type="caution">
    <text evidence="2">The sequence shown here is derived from an EMBL/GenBank/DDBJ whole genome shotgun (WGS) entry which is preliminary data.</text>
</comment>
<protein>
    <submittedName>
        <fullName evidence="2">Uncharacterized protein</fullName>
    </submittedName>
</protein>
<accession>A0A8K1FJ08</accession>
<dbReference type="Proteomes" id="UP000794436">
    <property type="component" value="Unassembled WGS sequence"/>
</dbReference>